<evidence type="ECO:0000313" key="2">
    <source>
        <dbReference type="Proteomes" id="UP000317909"/>
    </source>
</evidence>
<evidence type="ECO:0000313" key="1">
    <source>
        <dbReference type="EMBL" id="QDT71055.1"/>
    </source>
</evidence>
<organism evidence="1 2">
    <name type="scientific">Lacipirellula limnantheis</name>
    <dbReference type="NCBI Taxonomy" id="2528024"/>
    <lineage>
        <taxon>Bacteria</taxon>
        <taxon>Pseudomonadati</taxon>
        <taxon>Planctomycetota</taxon>
        <taxon>Planctomycetia</taxon>
        <taxon>Pirellulales</taxon>
        <taxon>Lacipirellulaceae</taxon>
        <taxon>Lacipirellula</taxon>
    </lineage>
</organism>
<accession>A0A517TRQ6</accession>
<dbReference type="AlphaFoldDB" id="A0A517TRQ6"/>
<sequence length="93" mass="10529">MLDSYPPEIQAFVQQKIAAGVVRSADEFAIEAAALYCEVDRRREELKAKVAAGMAQLETGDYVDIDGEEELREFFEDVKRRGRERLAAGSRFE</sequence>
<proteinExistence type="predicted"/>
<dbReference type="Gene3D" id="6.10.10.120">
    <property type="entry name" value="Antitoxin ParD1-like"/>
    <property type="match status" value="1"/>
</dbReference>
<gene>
    <name evidence="1" type="ORF">I41_02100</name>
</gene>
<dbReference type="OrthoDB" id="290795at2"/>
<keyword evidence="2" id="KW-1185">Reference proteome</keyword>
<dbReference type="Proteomes" id="UP000317909">
    <property type="component" value="Chromosome"/>
</dbReference>
<reference evidence="1 2" key="1">
    <citation type="submission" date="2019-02" db="EMBL/GenBank/DDBJ databases">
        <title>Deep-cultivation of Planctomycetes and their phenomic and genomic characterization uncovers novel biology.</title>
        <authorList>
            <person name="Wiegand S."/>
            <person name="Jogler M."/>
            <person name="Boedeker C."/>
            <person name="Pinto D."/>
            <person name="Vollmers J."/>
            <person name="Rivas-Marin E."/>
            <person name="Kohn T."/>
            <person name="Peeters S.H."/>
            <person name="Heuer A."/>
            <person name="Rast P."/>
            <person name="Oberbeckmann S."/>
            <person name="Bunk B."/>
            <person name="Jeske O."/>
            <person name="Meyerdierks A."/>
            <person name="Storesund J.E."/>
            <person name="Kallscheuer N."/>
            <person name="Luecker S."/>
            <person name="Lage O.M."/>
            <person name="Pohl T."/>
            <person name="Merkel B.J."/>
            <person name="Hornburger P."/>
            <person name="Mueller R.-W."/>
            <person name="Bruemmer F."/>
            <person name="Labrenz M."/>
            <person name="Spormann A.M."/>
            <person name="Op den Camp H."/>
            <person name="Overmann J."/>
            <person name="Amann R."/>
            <person name="Jetten M.S.M."/>
            <person name="Mascher T."/>
            <person name="Medema M.H."/>
            <person name="Devos D.P."/>
            <person name="Kaster A.-K."/>
            <person name="Ovreas L."/>
            <person name="Rohde M."/>
            <person name="Galperin M.Y."/>
            <person name="Jogler C."/>
        </authorList>
    </citation>
    <scope>NUCLEOTIDE SEQUENCE [LARGE SCALE GENOMIC DNA]</scope>
    <source>
        <strain evidence="1 2">I41</strain>
    </source>
</reference>
<evidence type="ECO:0008006" key="3">
    <source>
        <dbReference type="Google" id="ProtNLM"/>
    </source>
</evidence>
<name>A0A517TRQ6_9BACT</name>
<protein>
    <recommendedName>
        <fullName evidence="3">Antitoxin ParD4</fullName>
    </recommendedName>
</protein>
<dbReference type="EMBL" id="CP036339">
    <property type="protein sequence ID" value="QDT71055.1"/>
    <property type="molecule type" value="Genomic_DNA"/>
</dbReference>
<dbReference type="KEGG" id="llh:I41_02100"/>
<dbReference type="InterPro" id="IPR038296">
    <property type="entry name" value="ParD_sf"/>
</dbReference>
<dbReference type="RefSeq" id="WP_145430121.1">
    <property type="nucleotide sequence ID" value="NZ_CP036339.1"/>
</dbReference>